<evidence type="ECO:0000256" key="3">
    <source>
        <dbReference type="ARBA" id="ARBA00022605"/>
    </source>
</evidence>
<dbReference type="PROSITE" id="PS51671">
    <property type="entry name" value="ACT"/>
    <property type="match status" value="1"/>
</dbReference>
<evidence type="ECO:0000256" key="1">
    <source>
        <dbReference type="ARBA" id="ARBA00004741"/>
    </source>
</evidence>
<dbReference type="Gene3D" id="3.40.190.10">
    <property type="entry name" value="Periplasmic binding protein-like II"/>
    <property type="match status" value="2"/>
</dbReference>
<dbReference type="KEGG" id="dalk:DSCA_35210"/>
<dbReference type="CDD" id="cd04905">
    <property type="entry name" value="ACT_CM-PDT"/>
    <property type="match status" value="1"/>
</dbReference>
<keyword evidence="4 8" id="KW-0057">Aromatic amino acid biosynthesis</keyword>
<dbReference type="InterPro" id="IPR045865">
    <property type="entry name" value="ACT-like_dom_sf"/>
</dbReference>
<keyword evidence="3 8" id="KW-0028">Amino-acid biosynthesis</keyword>
<comment type="pathway">
    <text evidence="1 8">Amino-acid biosynthesis; L-phenylalanine biosynthesis; phenylpyruvate from prephenate: step 1/1.</text>
</comment>
<dbReference type="PROSITE" id="PS00858">
    <property type="entry name" value="PREPHENATE_DEHYDR_2"/>
    <property type="match status" value="1"/>
</dbReference>
<dbReference type="Pfam" id="PF00800">
    <property type="entry name" value="PDT"/>
    <property type="match status" value="1"/>
</dbReference>
<dbReference type="PANTHER" id="PTHR21022:SF19">
    <property type="entry name" value="PREPHENATE DEHYDRATASE-RELATED"/>
    <property type="match status" value="1"/>
</dbReference>
<comment type="catalytic activity">
    <reaction evidence="7 8">
        <text>prephenate + H(+) = 3-phenylpyruvate + CO2 + H2O</text>
        <dbReference type="Rhea" id="RHEA:21648"/>
        <dbReference type="ChEBI" id="CHEBI:15377"/>
        <dbReference type="ChEBI" id="CHEBI:15378"/>
        <dbReference type="ChEBI" id="CHEBI:16526"/>
        <dbReference type="ChEBI" id="CHEBI:18005"/>
        <dbReference type="ChEBI" id="CHEBI:29934"/>
        <dbReference type="EC" id="4.2.1.51"/>
    </reaction>
</comment>
<dbReference type="OrthoDB" id="9802281at2"/>
<evidence type="ECO:0000256" key="7">
    <source>
        <dbReference type="ARBA" id="ARBA00047848"/>
    </source>
</evidence>
<protein>
    <recommendedName>
        <fullName evidence="2 8">Prephenate dehydratase</fullName>
        <shortName evidence="8">PDT</shortName>
        <ecNumber evidence="2 8">4.2.1.51</ecNumber>
    </recommendedName>
</protein>
<sequence>MKIAFQGRQGAYSEMALHEHFGKTVDTVGCDAFDDVFDLVIKGEVAFGFIPVENTIAGTVVENYDLLFANDVFVIAEAYLPIRHTLLAKKGARLEDIKEAFSHPHAIKQCKAYLKSKGIRPVPTYDTAGAAQAVAAGDRMDCAAIASALCAEIYDMEILERNIQTNSSNTTRFFVIANKENVPADHVTGKTTVAFKTRHYPGALVDCLKIFQKYSLNLTKLESRPIPENPWEYVFYAAFEAGIDADEVKSAIGELTLHAVFVKLLGSYPLAEKCW</sequence>
<feature type="domain" description="ACT" evidence="10">
    <location>
        <begin position="192"/>
        <end position="269"/>
    </location>
</feature>
<evidence type="ECO:0000313" key="12">
    <source>
        <dbReference type="Proteomes" id="UP000427906"/>
    </source>
</evidence>
<dbReference type="Proteomes" id="UP000427906">
    <property type="component" value="Chromosome"/>
</dbReference>
<name>A0A5K7YRI0_9BACT</name>
<gene>
    <name evidence="8 11" type="primary">pheA</name>
    <name evidence="11" type="ORF">DSCA_35210</name>
</gene>
<accession>A0A5K7YRI0</accession>
<keyword evidence="6 8" id="KW-0456">Lyase</keyword>
<evidence type="ECO:0000259" key="10">
    <source>
        <dbReference type="PROSITE" id="PS51671"/>
    </source>
</evidence>
<dbReference type="InterPro" id="IPR002912">
    <property type="entry name" value="ACT_dom"/>
</dbReference>
<organism evidence="11 12">
    <name type="scientific">Desulfosarcina alkanivorans</name>
    <dbReference type="NCBI Taxonomy" id="571177"/>
    <lineage>
        <taxon>Bacteria</taxon>
        <taxon>Pseudomonadati</taxon>
        <taxon>Thermodesulfobacteriota</taxon>
        <taxon>Desulfobacteria</taxon>
        <taxon>Desulfobacterales</taxon>
        <taxon>Desulfosarcinaceae</taxon>
        <taxon>Desulfosarcina</taxon>
    </lineage>
</organism>
<proteinExistence type="predicted"/>
<dbReference type="UniPathway" id="UPA00121">
    <property type="reaction ID" value="UER00345"/>
</dbReference>
<dbReference type="SUPFAM" id="SSF55021">
    <property type="entry name" value="ACT-like"/>
    <property type="match status" value="1"/>
</dbReference>
<evidence type="ECO:0000256" key="8">
    <source>
        <dbReference type="RuleBase" id="RU361254"/>
    </source>
</evidence>
<keyword evidence="5 8" id="KW-0584">Phenylalanine biosynthesis</keyword>
<evidence type="ECO:0000313" key="11">
    <source>
        <dbReference type="EMBL" id="BBO69591.1"/>
    </source>
</evidence>
<dbReference type="CDD" id="cd13631">
    <property type="entry name" value="PBP2_Ct-PDT_like"/>
    <property type="match status" value="1"/>
</dbReference>
<reference evidence="11 12" key="1">
    <citation type="submission" date="2019-11" db="EMBL/GenBank/DDBJ databases">
        <title>Comparative genomics of hydrocarbon-degrading Desulfosarcina strains.</title>
        <authorList>
            <person name="Watanabe M."/>
            <person name="Kojima H."/>
            <person name="Fukui M."/>
        </authorList>
    </citation>
    <scope>NUCLEOTIDE SEQUENCE [LARGE SCALE GENOMIC DNA]</scope>
    <source>
        <strain evidence="11 12">PL12</strain>
    </source>
</reference>
<evidence type="ECO:0000256" key="2">
    <source>
        <dbReference type="ARBA" id="ARBA00013147"/>
    </source>
</evidence>
<keyword evidence="12" id="KW-1185">Reference proteome</keyword>
<evidence type="ECO:0000256" key="6">
    <source>
        <dbReference type="ARBA" id="ARBA00023239"/>
    </source>
</evidence>
<dbReference type="InterPro" id="IPR018528">
    <property type="entry name" value="Preph_deHydtase_CS"/>
</dbReference>
<dbReference type="GO" id="GO:0004664">
    <property type="term" value="F:prephenate dehydratase activity"/>
    <property type="evidence" value="ECO:0007669"/>
    <property type="project" value="UniProtKB-UniRule"/>
</dbReference>
<dbReference type="SUPFAM" id="SSF53850">
    <property type="entry name" value="Periplasmic binding protein-like II"/>
    <property type="match status" value="1"/>
</dbReference>
<feature type="domain" description="Prephenate dehydratase" evidence="9">
    <location>
        <begin position="2"/>
        <end position="178"/>
    </location>
</feature>
<dbReference type="EMBL" id="AP021874">
    <property type="protein sequence ID" value="BBO69591.1"/>
    <property type="molecule type" value="Genomic_DNA"/>
</dbReference>
<dbReference type="EC" id="4.2.1.51" evidence="2 8"/>
<dbReference type="RefSeq" id="WP_155317614.1">
    <property type="nucleotide sequence ID" value="NZ_AP021874.1"/>
</dbReference>
<dbReference type="InterPro" id="IPR001086">
    <property type="entry name" value="Preph_deHydtase"/>
</dbReference>
<dbReference type="PROSITE" id="PS51171">
    <property type="entry name" value="PREPHENATE_DEHYDR_3"/>
    <property type="match status" value="1"/>
</dbReference>
<dbReference type="GO" id="GO:0005737">
    <property type="term" value="C:cytoplasm"/>
    <property type="evidence" value="ECO:0007669"/>
    <property type="project" value="TreeGrafter"/>
</dbReference>
<evidence type="ECO:0000259" key="9">
    <source>
        <dbReference type="PROSITE" id="PS51171"/>
    </source>
</evidence>
<dbReference type="GO" id="GO:0009094">
    <property type="term" value="P:L-phenylalanine biosynthetic process"/>
    <property type="evidence" value="ECO:0007669"/>
    <property type="project" value="UniProtKB-UniPathway"/>
</dbReference>
<dbReference type="NCBIfam" id="NF008865">
    <property type="entry name" value="PRK11898.1"/>
    <property type="match status" value="1"/>
</dbReference>
<dbReference type="Gene3D" id="3.30.70.260">
    <property type="match status" value="1"/>
</dbReference>
<evidence type="ECO:0000256" key="5">
    <source>
        <dbReference type="ARBA" id="ARBA00023222"/>
    </source>
</evidence>
<dbReference type="AlphaFoldDB" id="A0A5K7YRI0"/>
<evidence type="ECO:0000256" key="4">
    <source>
        <dbReference type="ARBA" id="ARBA00023141"/>
    </source>
</evidence>
<dbReference type="PANTHER" id="PTHR21022">
    <property type="entry name" value="PREPHENATE DEHYDRATASE P PROTEIN"/>
    <property type="match status" value="1"/>
</dbReference>